<dbReference type="InterPro" id="IPR010987">
    <property type="entry name" value="Glutathione-S-Trfase_C-like"/>
</dbReference>
<feature type="domain" description="GST N-terminal" evidence="9">
    <location>
        <begin position="3"/>
        <end position="82"/>
    </location>
</feature>
<keyword evidence="3" id="KW-0963">Cytoplasm</keyword>
<evidence type="ECO:0000259" key="10">
    <source>
        <dbReference type="PROSITE" id="PS50405"/>
    </source>
</evidence>
<comment type="caution">
    <text evidence="11">The sequence shown here is derived from an EMBL/GenBank/DDBJ whole genome shotgun (WGS) entry which is preliminary data.</text>
</comment>
<proteinExistence type="inferred from homology"/>
<dbReference type="GO" id="GO:0004364">
    <property type="term" value="F:glutathione transferase activity"/>
    <property type="evidence" value="ECO:0007669"/>
    <property type="project" value="UniProtKB-EC"/>
</dbReference>
<evidence type="ECO:0000256" key="6">
    <source>
        <dbReference type="ARBA" id="ARBA00025743"/>
    </source>
</evidence>
<dbReference type="PROSITE" id="PS50405">
    <property type="entry name" value="GST_CTER"/>
    <property type="match status" value="1"/>
</dbReference>
<dbReference type="GO" id="GO:0009407">
    <property type="term" value="P:toxin catabolic process"/>
    <property type="evidence" value="ECO:0007669"/>
    <property type="project" value="UniProtKB-ARBA"/>
</dbReference>
<keyword evidence="4" id="KW-0216">Detoxification</keyword>
<gene>
    <name evidence="11" type="ORF">F3Y22_tig00111344pilonHSYRG00009</name>
</gene>
<dbReference type="PANTHER" id="PTHR11260:SF752">
    <property type="entry name" value="GLUTATHIONE TRANSFERASE"/>
    <property type="match status" value="1"/>
</dbReference>
<dbReference type="Proteomes" id="UP000436088">
    <property type="component" value="Unassembled WGS sequence"/>
</dbReference>
<dbReference type="EMBL" id="VEPZ02001316">
    <property type="protein sequence ID" value="KAE8681010.1"/>
    <property type="molecule type" value="Genomic_DNA"/>
</dbReference>
<dbReference type="CDD" id="cd03058">
    <property type="entry name" value="GST_N_Tau"/>
    <property type="match status" value="1"/>
</dbReference>
<dbReference type="InterPro" id="IPR040079">
    <property type="entry name" value="Glutathione_S-Trfase"/>
</dbReference>
<reference evidence="11" key="1">
    <citation type="submission" date="2019-09" db="EMBL/GenBank/DDBJ databases">
        <title>Draft genome information of white flower Hibiscus syriacus.</title>
        <authorList>
            <person name="Kim Y.-M."/>
        </authorList>
    </citation>
    <scope>NUCLEOTIDE SEQUENCE [LARGE SCALE GENOMIC DNA]</scope>
    <source>
        <strain evidence="11">YM2019G1</strain>
    </source>
</reference>
<dbReference type="SUPFAM" id="SSF52833">
    <property type="entry name" value="Thioredoxin-like"/>
    <property type="match status" value="1"/>
</dbReference>
<feature type="coiled-coil region" evidence="8">
    <location>
        <begin position="106"/>
        <end position="133"/>
    </location>
</feature>
<dbReference type="SFLD" id="SFLDS00019">
    <property type="entry name" value="Glutathione_Transferase_(cytos"/>
    <property type="match status" value="1"/>
</dbReference>
<keyword evidence="12" id="KW-1185">Reference proteome</keyword>
<dbReference type="GO" id="GO:0006749">
    <property type="term" value="P:glutathione metabolic process"/>
    <property type="evidence" value="ECO:0007669"/>
    <property type="project" value="InterPro"/>
</dbReference>
<dbReference type="AlphaFoldDB" id="A0A6A2YNR7"/>
<dbReference type="InterPro" id="IPR045074">
    <property type="entry name" value="GST_C_Tau"/>
</dbReference>
<dbReference type="InterPro" id="IPR036282">
    <property type="entry name" value="Glutathione-S-Trfase_C_sf"/>
</dbReference>
<evidence type="ECO:0000256" key="5">
    <source>
        <dbReference type="ARBA" id="ARBA00022679"/>
    </source>
</evidence>
<sequence>MAKEVKLFGIWASPFIRRVELSLKLKGIPYEYIEEDLSNKSPLLLNYNLTHKKVPLLVHNEEPMAESLVIFEYLDEAWENNPLLPHDPYQRTMAHFYAKFIEEKLSRGIRKEKEQAMEEVQQLKILEDELKGKQFFSGQRIGYVDIAANVLLWFHMMGEITGEKTLTTDKFPIINGWIEKPLKMDVVNECLIPKEKRQDWIELSRKVAGCASNDINLRDHGENYLF</sequence>
<dbReference type="GO" id="GO:0005829">
    <property type="term" value="C:cytosol"/>
    <property type="evidence" value="ECO:0007669"/>
    <property type="project" value="UniProtKB-SubCell"/>
</dbReference>
<name>A0A6A2YNR7_HIBSY</name>
<accession>A0A6A2YNR7</accession>
<comment type="subcellular location">
    <subcellularLocation>
        <location evidence="1">Cytoplasm</location>
        <location evidence="1">Cytosol</location>
    </subcellularLocation>
</comment>
<comment type="similarity">
    <text evidence="6">Belongs to the GST superfamily. Tau family.</text>
</comment>
<protein>
    <recommendedName>
        <fullName evidence="2">glutathione transferase</fullName>
        <ecNumber evidence="2">2.5.1.18</ecNumber>
    </recommendedName>
</protein>
<evidence type="ECO:0000256" key="1">
    <source>
        <dbReference type="ARBA" id="ARBA00004514"/>
    </source>
</evidence>
<dbReference type="FunFam" id="3.40.30.10:FF:000014">
    <property type="entry name" value="Tau class glutathione S-transferase"/>
    <property type="match status" value="1"/>
</dbReference>
<evidence type="ECO:0000256" key="2">
    <source>
        <dbReference type="ARBA" id="ARBA00012452"/>
    </source>
</evidence>
<evidence type="ECO:0000313" key="11">
    <source>
        <dbReference type="EMBL" id="KAE8681010.1"/>
    </source>
</evidence>
<comment type="catalytic activity">
    <reaction evidence="7">
        <text>RX + glutathione = an S-substituted glutathione + a halide anion + H(+)</text>
        <dbReference type="Rhea" id="RHEA:16437"/>
        <dbReference type="ChEBI" id="CHEBI:15378"/>
        <dbReference type="ChEBI" id="CHEBI:16042"/>
        <dbReference type="ChEBI" id="CHEBI:17792"/>
        <dbReference type="ChEBI" id="CHEBI:57925"/>
        <dbReference type="ChEBI" id="CHEBI:90779"/>
        <dbReference type="EC" id="2.5.1.18"/>
    </reaction>
</comment>
<feature type="domain" description="GST C-terminal" evidence="10">
    <location>
        <begin position="60"/>
        <end position="200"/>
    </location>
</feature>
<evidence type="ECO:0000259" key="9">
    <source>
        <dbReference type="PROSITE" id="PS50404"/>
    </source>
</evidence>
<organism evidence="11 12">
    <name type="scientific">Hibiscus syriacus</name>
    <name type="common">Rose of Sharon</name>
    <dbReference type="NCBI Taxonomy" id="106335"/>
    <lineage>
        <taxon>Eukaryota</taxon>
        <taxon>Viridiplantae</taxon>
        <taxon>Streptophyta</taxon>
        <taxon>Embryophyta</taxon>
        <taxon>Tracheophyta</taxon>
        <taxon>Spermatophyta</taxon>
        <taxon>Magnoliopsida</taxon>
        <taxon>eudicotyledons</taxon>
        <taxon>Gunneridae</taxon>
        <taxon>Pentapetalae</taxon>
        <taxon>rosids</taxon>
        <taxon>malvids</taxon>
        <taxon>Malvales</taxon>
        <taxon>Malvaceae</taxon>
        <taxon>Malvoideae</taxon>
        <taxon>Hibiscus</taxon>
    </lineage>
</organism>
<dbReference type="EC" id="2.5.1.18" evidence="2"/>
<dbReference type="Gene3D" id="1.20.1050.10">
    <property type="match status" value="1"/>
</dbReference>
<dbReference type="Gene3D" id="3.40.30.10">
    <property type="entry name" value="Glutaredoxin"/>
    <property type="match status" value="1"/>
</dbReference>
<evidence type="ECO:0000313" key="12">
    <source>
        <dbReference type="Proteomes" id="UP000436088"/>
    </source>
</evidence>
<evidence type="ECO:0000256" key="3">
    <source>
        <dbReference type="ARBA" id="ARBA00022490"/>
    </source>
</evidence>
<keyword evidence="5" id="KW-0808">Transferase</keyword>
<dbReference type="InterPro" id="IPR004046">
    <property type="entry name" value="GST_C"/>
</dbReference>
<evidence type="ECO:0000256" key="4">
    <source>
        <dbReference type="ARBA" id="ARBA00022575"/>
    </source>
</evidence>
<dbReference type="Pfam" id="PF00043">
    <property type="entry name" value="GST_C"/>
    <property type="match status" value="1"/>
</dbReference>
<dbReference type="InterPro" id="IPR036249">
    <property type="entry name" value="Thioredoxin-like_sf"/>
</dbReference>
<dbReference type="InterPro" id="IPR045073">
    <property type="entry name" value="Omega/Tau-like"/>
</dbReference>
<dbReference type="PANTHER" id="PTHR11260">
    <property type="entry name" value="GLUTATHIONE S-TRANSFERASE, GST, SUPERFAMILY, GST DOMAIN CONTAINING"/>
    <property type="match status" value="1"/>
</dbReference>
<keyword evidence="8" id="KW-0175">Coiled coil</keyword>
<dbReference type="Pfam" id="PF13417">
    <property type="entry name" value="GST_N_3"/>
    <property type="match status" value="1"/>
</dbReference>
<evidence type="ECO:0000256" key="8">
    <source>
        <dbReference type="SAM" id="Coils"/>
    </source>
</evidence>
<evidence type="ECO:0000256" key="7">
    <source>
        <dbReference type="ARBA" id="ARBA00047960"/>
    </source>
</evidence>
<dbReference type="SFLD" id="SFLDG00358">
    <property type="entry name" value="Main_(cytGST)"/>
    <property type="match status" value="1"/>
</dbReference>
<dbReference type="SUPFAM" id="SSF47616">
    <property type="entry name" value="GST C-terminal domain-like"/>
    <property type="match status" value="1"/>
</dbReference>
<dbReference type="PROSITE" id="PS50404">
    <property type="entry name" value="GST_NTER"/>
    <property type="match status" value="1"/>
</dbReference>
<dbReference type="SFLD" id="SFLDG01152">
    <property type="entry name" value="Main.3:_Omega-_and_Tau-like"/>
    <property type="match status" value="1"/>
</dbReference>
<dbReference type="InterPro" id="IPR004045">
    <property type="entry name" value="Glutathione_S-Trfase_N"/>
</dbReference>
<dbReference type="CDD" id="cd03185">
    <property type="entry name" value="GST_C_Tau"/>
    <property type="match status" value="1"/>
</dbReference>